<gene>
    <name evidence="1" type="ORF">GPECTOR_158g103</name>
</gene>
<accession>A0A150FXL6</accession>
<evidence type="ECO:0000313" key="2">
    <source>
        <dbReference type="Proteomes" id="UP000075714"/>
    </source>
</evidence>
<evidence type="ECO:0000313" key="1">
    <source>
        <dbReference type="EMBL" id="KXZ42349.1"/>
    </source>
</evidence>
<keyword evidence="2" id="KW-1185">Reference proteome</keyword>
<sequence length="247" mass="26711">MRASSPFAREAAAVPELSDFGREFLDKLRKLTGVNDVGYAIELLDLAMKNPDEAANVILQYINESSQERQLPALMMLDYMLMDSRWSSECKQHISPKMIDTLTRVELGAPDKSSPHRMMCSFLRKVLARYVQQKAQVPPMAAGGAGGGPGGGGDGGEITSAAVILPPPPANPGRELELNDLLGKLGKDNKVDGVVNAMSLVGLALDNPEYVTKAIEQRIDEVENMPDLSGAMRKVNSTRFDLLVSGL</sequence>
<dbReference type="Proteomes" id="UP000075714">
    <property type="component" value="Unassembled WGS sequence"/>
</dbReference>
<protein>
    <submittedName>
        <fullName evidence="1">Uncharacterized protein</fullName>
    </submittedName>
</protein>
<dbReference type="AlphaFoldDB" id="A0A150FXL6"/>
<name>A0A150FXL6_GONPE</name>
<organism evidence="1 2">
    <name type="scientific">Gonium pectorale</name>
    <name type="common">Green alga</name>
    <dbReference type="NCBI Taxonomy" id="33097"/>
    <lineage>
        <taxon>Eukaryota</taxon>
        <taxon>Viridiplantae</taxon>
        <taxon>Chlorophyta</taxon>
        <taxon>core chlorophytes</taxon>
        <taxon>Chlorophyceae</taxon>
        <taxon>CS clade</taxon>
        <taxon>Chlamydomonadales</taxon>
        <taxon>Volvocaceae</taxon>
        <taxon>Gonium</taxon>
    </lineage>
</organism>
<reference evidence="2" key="1">
    <citation type="journal article" date="2016" name="Nat. Commun.">
        <title>The Gonium pectorale genome demonstrates co-option of cell cycle regulation during the evolution of multicellularity.</title>
        <authorList>
            <person name="Hanschen E.R."/>
            <person name="Marriage T.N."/>
            <person name="Ferris P.J."/>
            <person name="Hamaji T."/>
            <person name="Toyoda A."/>
            <person name="Fujiyama A."/>
            <person name="Neme R."/>
            <person name="Noguchi H."/>
            <person name="Minakuchi Y."/>
            <person name="Suzuki M."/>
            <person name="Kawai-Toyooka H."/>
            <person name="Smith D.R."/>
            <person name="Sparks H."/>
            <person name="Anderson J."/>
            <person name="Bakaric R."/>
            <person name="Luria V."/>
            <person name="Karger A."/>
            <person name="Kirschner M.W."/>
            <person name="Durand P.M."/>
            <person name="Michod R.E."/>
            <person name="Nozaki H."/>
            <person name="Olson B.J."/>
        </authorList>
    </citation>
    <scope>NUCLEOTIDE SEQUENCE [LARGE SCALE GENOMIC DNA]</scope>
    <source>
        <strain evidence="2">NIES-2863</strain>
    </source>
</reference>
<dbReference type="EMBL" id="LSYV01000158">
    <property type="protein sequence ID" value="KXZ42349.1"/>
    <property type="molecule type" value="Genomic_DNA"/>
</dbReference>
<comment type="caution">
    <text evidence="1">The sequence shown here is derived from an EMBL/GenBank/DDBJ whole genome shotgun (WGS) entry which is preliminary data.</text>
</comment>
<proteinExistence type="predicted"/>